<dbReference type="InterPro" id="IPR003760">
    <property type="entry name" value="PnrA-like"/>
</dbReference>
<evidence type="ECO:0000256" key="2">
    <source>
        <dbReference type="ARBA" id="ARBA00008610"/>
    </source>
</evidence>
<comment type="caution">
    <text evidence="9">The sequence shown here is derived from an EMBL/GenBank/DDBJ whole genome shotgun (WGS) entry which is preliminary data.</text>
</comment>
<dbReference type="EMBL" id="QRUP01000003">
    <property type="protein sequence ID" value="RGR75926.1"/>
    <property type="molecule type" value="Genomic_DNA"/>
</dbReference>
<dbReference type="InterPro" id="IPR050957">
    <property type="entry name" value="BMP_lipoprotein"/>
</dbReference>
<dbReference type="PANTHER" id="PTHR34296:SF2">
    <property type="entry name" value="ABC TRANSPORTER GUANOSINE-BINDING PROTEIN NUPN"/>
    <property type="match status" value="1"/>
</dbReference>
<dbReference type="PANTHER" id="PTHR34296">
    <property type="entry name" value="TRANSCRIPTIONAL ACTIVATOR PROTEIN MED"/>
    <property type="match status" value="1"/>
</dbReference>
<feature type="signal peptide" evidence="7">
    <location>
        <begin position="1"/>
        <end position="28"/>
    </location>
</feature>
<reference evidence="9 10" key="1">
    <citation type="submission" date="2018-08" db="EMBL/GenBank/DDBJ databases">
        <title>A genome reference for cultivated species of the human gut microbiota.</title>
        <authorList>
            <person name="Zou Y."/>
            <person name="Xue W."/>
            <person name="Luo G."/>
        </authorList>
    </citation>
    <scope>NUCLEOTIDE SEQUENCE [LARGE SCALE GENOMIC DNA]</scope>
    <source>
        <strain evidence="9 10">AF24-29</strain>
    </source>
</reference>
<keyword evidence="3" id="KW-1003">Cell membrane</keyword>
<dbReference type="SUPFAM" id="SSF53822">
    <property type="entry name" value="Periplasmic binding protein-like I"/>
    <property type="match status" value="1"/>
</dbReference>
<comment type="subcellular location">
    <subcellularLocation>
        <location evidence="1">Cell membrane</location>
        <topology evidence="1">Lipid-anchor</topology>
    </subcellularLocation>
</comment>
<evidence type="ECO:0000256" key="3">
    <source>
        <dbReference type="ARBA" id="ARBA00022475"/>
    </source>
</evidence>
<feature type="chain" id="PRO_5039164789" evidence="7">
    <location>
        <begin position="29"/>
        <end position="369"/>
    </location>
</feature>
<evidence type="ECO:0000256" key="7">
    <source>
        <dbReference type="SAM" id="SignalP"/>
    </source>
</evidence>
<evidence type="ECO:0000313" key="10">
    <source>
        <dbReference type="Proteomes" id="UP000284178"/>
    </source>
</evidence>
<evidence type="ECO:0000256" key="6">
    <source>
        <dbReference type="ARBA" id="ARBA00023288"/>
    </source>
</evidence>
<protein>
    <submittedName>
        <fullName evidence="9">BMP family ABC transporter substrate-binding protein</fullName>
    </submittedName>
</protein>
<organism evidence="9 10">
    <name type="scientific">Holdemania filiformis</name>
    <dbReference type="NCBI Taxonomy" id="61171"/>
    <lineage>
        <taxon>Bacteria</taxon>
        <taxon>Bacillati</taxon>
        <taxon>Bacillota</taxon>
        <taxon>Erysipelotrichia</taxon>
        <taxon>Erysipelotrichales</taxon>
        <taxon>Erysipelotrichaceae</taxon>
        <taxon>Holdemania</taxon>
    </lineage>
</organism>
<dbReference type="Proteomes" id="UP000284178">
    <property type="component" value="Unassembled WGS sequence"/>
</dbReference>
<gene>
    <name evidence="9" type="ORF">DWY25_04085</name>
</gene>
<evidence type="ECO:0000256" key="1">
    <source>
        <dbReference type="ARBA" id="ARBA00004193"/>
    </source>
</evidence>
<dbReference type="InterPro" id="IPR028082">
    <property type="entry name" value="Peripla_BP_I"/>
</dbReference>
<dbReference type="AlphaFoldDB" id="A0A412G5B6"/>
<sequence length="369" mass="39199">MLTRREKMKKLGLLCTAALLTLSLAACSGNGGKQGGTDNNGGAANTGDKQLKVAIVLSTGGLGDKNFNDMSYDGLTQAKADFGIDFQYVEPESASDFEAGYRQFADAGVYDLIIGLATDQNDALTAVQADYPDQKFSIIDSSLELPNVSAVSTKWQEQTFLCGVYAGLGTLSEMPKANADNVVGVILGMDNPNLRSGVVGFEAGVKYVNPECEVLTATVGSFNDSDKGKNIAMSMYNKGADFIQHIAGASGLGVFNAAKEADRYAFGVGGNQNAIEPDYIPATSIRNVNEMVYNEVKALVEGTWTEGVKISGLKEEAVGYSNEFSNVEVPEDIAAVIADIKAKIQSGELVICETEDELDSWVSSNQYTK</sequence>
<feature type="domain" description="ABC transporter substrate-binding protein PnrA-like" evidence="8">
    <location>
        <begin position="53"/>
        <end position="346"/>
    </location>
</feature>
<keyword evidence="4 7" id="KW-0732">Signal</keyword>
<dbReference type="CDD" id="cd19964">
    <property type="entry name" value="PBP1_BMP-like"/>
    <property type="match status" value="1"/>
</dbReference>
<dbReference type="Pfam" id="PF02608">
    <property type="entry name" value="Bmp"/>
    <property type="match status" value="1"/>
</dbReference>
<keyword evidence="5" id="KW-0472">Membrane</keyword>
<proteinExistence type="inferred from homology"/>
<evidence type="ECO:0000259" key="8">
    <source>
        <dbReference type="Pfam" id="PF02608"/>
    </source>
</evidence>
<evidence type="ECO:0000313" key="9">
    <source>
        <dbReference type="EMBL" id="RGR75926.1"/>
    </source>
</evidence>
<keyword evidence="10" id="KW-1185">Reference proteome</keyword>
<evidence type="ECO:0000256" key="4">
    <source>
        <dbReference type="ARBA" id="ARBA00022729"/>
    </source>
</evidence>
<name>A0A412G5B6_9FIRM</name>
<dbReference type="Gene3D" id="3.40.50.2300">
    <property type="match status" value="2"/>
</dbReference>
<dbReference type="PROSITE" id="PS51257">
    <property type="entry name" value="PROKAR_LIPOPROTEIN"/>
    <property type="match status" value="1"/>
</dbReference>
<comment type="similarity">
    <text evidence="2">Belongs to the BMP lipoprotein family.</text>
</comment>
<keyword evidence="6" id="KW-0449">Lipoprotein</keyword>
<evidence type="ECO:0000256" key="5">
    <source>
        <dbReference type="ARBA" id="ARBA00023136"/>
    </source>
</evidence>
<accession>A0A412G5B6</accession>
<dbReference type="GO" id="GO:0005886">
    <property type="term" value="C:plasma membrane"/>
    <property type="evidence" value="ECO:0007669"/>
    <property type="project" value="UniProtKB-SubCell"/>
</dbReference>